<sequence>MPDRETPPGIPSSNSSPAPGNGGFQRYAGPAQGAKVARRDPRAPSRRRMTMSRPALLPTALPAPVAPKRPHCFTHHGITLNDDYAWLKDPNWQEVLRDPTVLDADIRAYLEAENAYTDSLLGHTEELQKKLVAEMRARIKEDDSSVPAPDGPFAYFRKFREGGQQAMYCRMPRDGGEVQIVLDGDQLAAAHDYFRFGEVRHSLDHARNAWAADTKGSEYFTIRIRDVATGEDSAIDVIEGTDGGVVWTADSQGFFYVKLDDNHRPMQVWRHRLGTPQADDVLIYEEKDSGWFTHIHESSSGRFCVIAGGDHETSELWLIDLADPAAPPRLVAAREEGVQYSLGDRGEELFILTNADDALDFKIVTAPLSAPGRDNWRDLIPHRAGIYVDDFELYAGHLARMERANALPSIVIRDLASGEEHAIAFDEAAYALHSHGGYEFDTTNLRFSYSSMTTPSEVYDYDMISRARVLRKREEIPSGHDPQNYVTTRIMAVSHDGAEVPVSILHRRDLVRDGHAPALLYGYGSYGMEMDAAFSANRLSLVDRGFVYAIAHIRGGADKGWGWYLDGKRDKKTNSFEDFAASARALIDANYTSAKRIVGHGGSAGGMLMGAVANRFGELFAGIVGEVPFVDVLNTMLDDTLPLTPPEWPEWGNPIESEEDFRTILSYSPYDNVAAKAYPKILAMGGLADPRVTYWEPAKWVARLRATMTGGGPVLLRTNMGAGHGGASGRFKRLDEVAIVYVFALWAVGLADSSA</sequence>
<dbReference type="EC" id="3.4.21.83" evidence="8"/>
<evidence type="ECO:0000259" key="7">
    <source>
        <dbReference type="Pfam" id="PF02897"/>
    </source>
</evidence>
<evidence type="ECO:0000256" key="1">
    <source>
        <dbReference type="ARBA" id="ARBA00005228"/>
    </source>
</evidence>
<name>Q07RW6_RHOP5</name>
<dbReference type="InterPro" id="IPR001375">
    <property type="entry name" value="Peptidase_S9_cat"/>
</dbReference>
<evidence type="ECO:0000256" key="4">
    <source>
        <dbReference type="ARBA" id="ARBA00022825"/>
    </source>
</evidence>
<dbReference type="GO" id="GO:0004252">
    <property type="term" value="F:serine-type endopeptidase activity"/>
    <property type="evidence" value="ECO:0007669"/>
    <property type="project" value="UniProtKB-EC"/>
</dbReference>
<dbReference type="SUPFAM" id="SSF53474">
    <property type="entry name" value="alpha/beta-Hydrolases"/>
    <property type="match status" value="1"/>
</dbReference>
<accession>Q07RW6</accession>
<dbReference type="Pfam" id="PF00326">
    <property type="entry name" value="Peptidase_S9"/>
    <property type="match status" value="1"/>
</dbReference>
<dbReference type="InterPro" id="IPR002470">
    <property type="entry name" value="Peptidase_S9A"/>
</dbReference>
<keyword evidence="4" id="KW-0720">Serine protease</keyword>
<dbReference type="InterPro" id="IPR051543">
    <property type="entry name" value="Serine_Peptidase_S9A"/>
</dbReference>
<dbReference type="MEROPS" id="S09.010"/>
<dbReference type="Gene3D" id="2.130.10.120">
    <property type="entry name" value="Prolyl oligopeptidase, N-terminal domain"/>
    <property type="match status" value="1"/>
</dbReference>
<evidence type="ECO:0000256" key="2">
    <source>
        <dbReference type="ARBA" id="ARBA00022670"/>
    </source>
</evidence>
<gene>
    <name evidence="8" type="ordered locus">RPE_1366</name>
</gene>
<dbReference type="ESTHER" id="rhopa-q37bq0">
    <property type="family name" value="S9N_PREPL_Peptidase_S9"/>
</dbReference>
<keyword evidence="2" id="KW-0645">Protease</keyword>
<comment type="similarity">
    <text evidence="1">Belongs to the peptidase S9A family.</text>
</comment>
<evidence type="ECO:0000313" key="8">
    <source>
        <dbReference type="EMBL" id="ABJ05318.1"/>
    </source>
</evidence>
<evidence type="ECO:0000259" key="6">
    <source>
        <dbReference type="Pfam" id="PF00326"/>
    </source>
</evidence>
<feature type="region of interest" description="Disordered" evidence="5">
    <location>
        <begin position="1"/>
        <end position="66"/>
    </location>
</feature>
<dbReference type="PANTHER" id="PTHR11757:SF19">
    <property type="entry name" value="PROLYL ENDOPEPTIDASE-LIKE"/>
    <property type="match status" value="1"/>
</dbReference>
<evidence type="ECO:0000256" key="3">
    <source>
        <dbReference type="ARBA" id="ARBA00022801"/>
    </source>
</evidence>
<evidence type="ECO:0000256" key="5">
    <source>
        <dbReference type="SAM" id="MobiDB-lite"/>
    </source>
</evidence>
<dbReference type="SUPFAM" id="SSF50993">
    <property type="entry name" value="Peptidase/esterase 'gauge' domain"/>
    <property type="match status" value="1"/>
</dbReference>
<keyword evidence="3 8" id="KW-0378">Hydrolase</keyword>
<feature type="domain" description="Peptidase S9A N-terminal" evidence="7">
    <location>
        <begin position="64"/>
        <end position="471"/>
    </location>
</feature>
<proteinExistence type="inferred from homology"/>
<dbReference type="InterPro" id="IPR023302">
    <property type="entry name" value="Pept_S9A_N"/>
</dbReference>
<dbReference type="STRING" id="316055.RPE_1366"/>
<dbReference type="GO" id="GO:0006508">
    <property type="term" value="P:proteolysis"/>
    <property type="evidence" value="ECO:0007669"/>
    <property type="project" value="UniProtKB-KW"/>
</dbReference>
<dbReference type="Pfam" id="PF02897">
    <property type="entry name" value="Peptidase_S9_N"/>
    <property type="match status" value="1"/>
</dbReference>
<feature type="domain" description="Peptidase S9 prolyl oligopeptidase catalytic" evidence="6">
    <location>
        <begin position="534"/>
        <end position="748"/>
    </location>
</feature>
<dbReference type="KEGG" id="rpe:RPE_1366"/>
<dbReference type="AlphaFoldDB" id="Q07RW6"/>
<dbReference type="HOGENOM" id="CLU_011290_0_1_5"/>
<feature type="compositionally biased region" description="Low complexity" evidence="5">
    <location>
        <begin position="54"/>
        <end position="63"/>
    </location>
</feature>
<reference evidence="8" key="1">
    <citation type="submission" date="2006-09" db="EMBL/GenBank/DDBJ databases">
        <title>Complete sequence of Rhodopseudomonas palustris BisA53.</title>
        <authorList>
            <consortium name="US DOE Joint Genome Institute"/>
            <person name="Copeland A."/>
            <person name="Lucas S."/>
            <person name="Lapidus A."/>
            <person name="Barry K."/>
            <person name="Detter J.C."/>
            <person name="Glavina del Rio T."/>
            <person name="Hammon N."/>
            <person name="Israni S."/>
            <person name="Dalin E."/>
            <person name="Tice H."/>
            <person name="Pitluck S."/>
            <person name="Chain P."/>
            <person name="Malfatti S."/>
            <person name="Shin M."/>
            <person name="Vergez L."/>
            <person name="Schmutz J."/>
            <person name="Larimer F."/>
            <person name="Land M."/>
            <person name="Hauser L."/>
            <person name="Pelletier D.A."/>
            <person name="Kyrpides N."/>
            <person name="Kim E."/>
            <person name="Harwood C.S."/>
            <person name="Oda Y."/>
            <person name="Richardson P."/>
        </authorList>
    </citation>
    <scope>NUCLEOTIDE SEQUENCE [LARGE SCALE GENOMIC DNA]</scope>
    <source>
        <strain evidence="8">BisA53</strain>
    </source>
</reference>
<dbReference type="eggNOG" id="COG1770">
    <property type="taxonomic scope" value="Bacteria"/>
</dbReference>
<dbReference type="PANTHER" id="PTHR11757">
    <property type="entry name" value="PROTEASE FAMILY S9A OLIGOPEPTIDASE"/>
    <property type="match status" value="1"/>
</dbReference>
<dbReference type="InterPro" id="IPR029058">
    <property type="entry name" value="AB_hydrolase_fold"/>
</dbReference>
<dbReference type="Gene3D" id="3.40.50.1820">
    <property type="entry name" value="alpha/beta hydrolase"/>
    <property type="match status" value="1"/>
</dbReference>
<dbReference type="PRINTS" id="PR00862">
    <property type="entry name" value="PROLIGOPTASE"/>
</dbReference>
<protein>
    <submittedName>
        <fullName evidence="8">Oligopeptidase B. Serine peptidase. MEROPS family S09A</fullName>
        <ecNumber evidence="8">3.4.21.83</ecNumber>
    </submittedName>
</protein>
<organism evidence="8">
    <name type="scientific">Rhodopseudomonas palustris (strain BisA53)</name>
    <dbReference type="NCBI Taxonomy" id="316055"/>
    <lineage>
        <taxon>Bacteria</taxon>
        <taxon>Pseudomonadati</taxon>
        <taxon>Pseudomonadota</taxon>
        <taxon>Alphaproteobacteria</taxon>
        <taxon>Hyphomicrobiales</taxon>
        <taxon>Nitrobacteraceae</taxon>
        <taxon>Rhodopseudomonas</taxon>
    </lineage>
</organism>
<dbReference type="EMBL" id="CP000463">
    <property type="protein sequence ID" value="ABJ05318.1"/>
    <property type="molecule type" value="Genomic_DNA"/>
</dbReference>